<name>A0ABW4S1T2_9RHOB</name>
<sequence length="459" mass="48086">MIDVYLVTPDLAPLAADFLGDHIRLVEIERNGAAFVVPPPRPDWNARALITDPDQADAVSGAASVAGFAGIPVLAVAATEPQALARALLTLLSDARREAEEDAAEARAAAALLRKESQALNRQFRSVENFLHALGNPEYSVALSWPAGPSVIELAEGQTLTQKLPVNVLGTAAADLWLPEGLLTPDALEIQLLDTAGNAYGLSPLLPAAGAGAGWLRFVLPEPVNSLPADCSLRMTWAGADTLAIGLGLPVPDVAFAAHAGTLAQPATLALRLWKSLPGVRLPPVTPLTPSGQMTGLQAGALILPSALPAPAIFSQPSSATDFMAVEFWHKEDAVFIHPSASGAVCAIIRDIEVGSVTHLSALVNVGHDRSPVLNFAIGAAPQGAVDADGYWQRRLGPWLTGLPPRAWGEAHCIPVEPVEGRMDILLAVTLAGGGPNDMSWGMFRGFRIGQQLPEDLPL</sequence>
<proteinExistence type="predicted"/>
<dbReference type="Proteomes" id="UP001597353">
    <property type="component" value="Unassembled WGS sequence"/>
</dbReference>
<evidence type="ECO:0000313" key="2">
    <source>
        <dbReference type="EMBL" id="MFD1911349.1"/>
    </source>
</evidence>
<evidence type="ECO:0000313" key="3">
    <source>
        <dbReference type="Proteomes" id="UP001597353"/>
    </source>
</evidence>
<organism evidence="2 3">
    <name type="scientific">Halodurantibacterium flavum</name>
    <dbReference type="NCBI Taxonomy" id="1382802"/>
    <lineage>
        <taxon>Bacteria</taxon>
        <taxon>Pseudomonadati</taxon>
        <taxon>Pseudomonadota</taxon>
        <taxon>Alphaproteobacteria</taxon>
        <taxon>Rhodobacterales</taxon>
        <taxon>Paracoccaceae</taxon>
        <taxon>Halodurantibacterium</taxon>
    </lineage>
</organism>
<dbReference type="InterPro" id="IPR046184">
    <property type="entry name" value="DUF6212"/>
</dbReference>
<evidence type="ECO:0000256" key="1">
    <source>
        <dbReference type="SAM" id="Coils"/>
    </source>
</evidence>
<feature type="coiled-coil region" evidence="1">
    <location>
        <begin position="89"/>
        <end position="123"/>
    </location>
</feature>
<dbReference type="RefSeq" id="WP_390259669.1">
    <property type="nucleotide sequence ID" value="NZ_JBHUGH010000003.1"/>
</dbReference>
<protein>
    <submittedName>
        <fullName evidence="2">DUF6212 domain-containing protein</fullName>
    </submittedName>
</protein>
<dbReference type="EMBL" id="JBHUGH010000003">
    <property type="protein sequence ID" value="MFD1911349.1"/>
    <property type="molecule type" value="Genomic_DNA"/>
</dbReference>
<reference evidence="3" key="1">
    <citation type="journal article" date="2019" name="Int. J. Syst. Evol. Microbiol.">
        <title>The Global Catalogue of Microorganisms (GCM) 10K type strain sequencing project: providing services to taxonomists for standard genome sequencing and annotation.</title>
        <authorList>
            <consortium name="The Broad Institute Genomics Platform"/>
            <consortium name="The Broad Institute Genome Sequencing Center for Infectious Disease"/>
            <person name="Wu L."/>
            <person name="Ma J."/>
        </authorList>
    </citation>
    <scope>NUCLEOTIDE SEQUENCE [LARGE SCALE GENOMIC DNA]</scope>
    <source>
        <strain evidence="3">CGMCC 4.7242</strain>
    </source>
</reference>
<gene>
    <name evidence="2" type="ORF">ACFSGJ_03865</name>
</gene>
<keyword evidence="1" id="KW-0175">Coiled coil</keyword>
<accession>A0ABW4S1T2</accession>
<comment type="caution">
    <text evidence="2">The sequence shown here is derived from an EMBL/GenBank/DDBJ whole genome shotgun (WGS) entry which is preliminary data.</text>
</comment>
<dbReference type="Pfam" id="PF19717">
    <property type="entry name" value="DUF6212"/>
    <property type="match status" value="1"/>
</dbReference>
<keyword evidence="3" id="KW-1185">Reference proteome</keyword>